<name>A0ABT4Z6M6_HALEZ</name>
<dbReference type="RefSeq" id="WP_271970522.1">
    <property type="nucleotide sequence ID" value="NZ_JAQLUK010000032.1"/>
</dbReference>
<organism evidence="1 2">
    <name type="scientific">Halorubrum ezzemoulense</name>
    <name type="common">Halorubrum chaoviator</name>
    <dbReference type="NCBI Taxonomy" id="337243"/>
    <lineage>
        <taxon>Archaea</taxon>
        <taxon>Methanobacteriati</taxon>
        <taxon>Methanobacteriota</taxon>
        <taxon>Stenosarchaea group</taxon>
        <taxon>Halobacteria</taxon>
        <taxon>Halobacteriales</taxon>
        <taxon>Haloferacaceae</taxon>
        <taxon>Halorubrum</taxon>
    </lineage>
</organism>
<dbReference type="Proteomes" id="UP001210528">
    <property type="component" value="Unassembled WGS sequence"/>
</dbReference>
<sequence>MTAPTLTMPPISNGTDKTDYIMYESDLQDGVSYSIIDGEVSSLNLSITDNEFAVIVDIGENDAAYTADEARELATSLKSISDQRWDVDNDDIVEYLRDLADVIDNEKSVDEVEEKWEDSGVDISVSQL</sequence>
<accession>A0ABT4Z6M6</accession>
<reference evidence="1 2" key="1">
    <citation type="submission" date="2023-01" db="EMBL/GenBank/DDBJ databases">
        <title>Halorubrum ezzemoulense from Santa Pola, Spain.</title>
        <authorList>
            <person name="Feng Y."/>
            <person name="Louyakis A.S."/>
            <person name="Gogarten J.P."/>
        </authorList>
    </citation>
    <scope>NUCLEOTIDE SEQUENCE [LARGE SCALE GENOMIC DNA]</scope>
    <source>
        <strain evidence="1 2">AMM015</strain>
    </source>
</reference>
<gene>
    <name evidence="1" type="ORF">PM085_16360</name>
</gene>
<keyword evidence="2" id="KW-1185">Reference proteome</keyword>
<dbReference type="EMBL" id="JAQLUK010000032">
    <property type="protein sequence ID" value="MDB2293825.1"/>
    <property type="molecule type" value="Genomic_DNA"/>
</dbReference>
<comment type="caution">
    <text evidence="1">The sequence shown here is derived from an EMBL/GenBank/DDBJ whole genome shotgun (WGS) entry which is preliminary data.</text>
</comment>
<proteinExistence type="predicted"/>
<evidence type="ECO:0000313" key="2">
    <source>
        <dbReference type="Proteomes" id="UP001210528"/>
    </source>
</evidence>
<protein>
    <submittedName>
        <fullName evidence="1">Uncharacterized protein</fullName>
    </submittedName>
</protein>
<evidence type="ECO:0000313" key="1">
    <source>
        <dbReference type="EMBL" id="MDB2293825.1"/>
    </source>
</evidence>